<dbReference type="InterPro" id="IPR001849">
    <property type="entry name" value="PH_domain"/>
</dbReference>
<dbReference type="PROSITE" id="PS50010">
    <property type="entry name" value="DH_2"/>
    <property type="match status" value="2"/>
</dbReference>
<keyword evidence="5" id="KW-1185">Reference proteome</keyword>
<dbReference type="Gene3D" id="2.30.29.30">
    <property type="entry name" value="Pleckstrin-homology domain (PH domain)/Phosphotyrosine-binding domain (PTB)"/>
    <property type="match status" value="1"/>
</dbReference>
<dbReference type="HOGENOM" id="CLU_001251_1_0_1"/>
<dbReference type="SUPFAM" id="SSF48065">
    <property type="entry name" value="DBL homology domain (DH-domain)"/>
    <property type="match status" value="2"/>
</dbReference>
<organism evidence="4 5">
    <name type="scientific">Galerina marginata (strain CBS 339.88)</name>
    <dbReference type="NCBI Taxonomy" id="685588"/>
    <lineage>
        <taxon>Eukaryota</taxon>
        <taxon>Fungi</taxon>
        <taxon>Dikarya</taxon>
        <taxon>Basidiomycota</taxon>
        <taxon>Agaricomycotina</taxon>
        <taxon>Agaricomycetes</taxon>
        <taxon>Agaricomycetidae</taxon>
        <taxon>Agaricales</taxon>
        <taxon>Agaricineae</taxon>
        <taxon>Strophariaceae</taxon>
        <taxon>Galerina</taxon>
    </lineage>
</organism>
<dbReference type="STRING" id="685588.A0A067SYJ9"/>
<dbReference type="Proteomes" id="UP000027222">
    <property type="component" value="Unassembled WGS sequence"/>
</dbReference>
<dbReference type="InterPro" id="IPR000219">
    <property type="entry name" value="DH_dom"/>
</dbReference>
<proteinExistence type="predicted"/>
<dbReference type="EMBL" id="KL142387">
    <property type="protein sequence ID" value="KDR72779.1"/>
    <property type="molecule type" value="Genomic_DNA"/>
</dbReference>
<dbReference type="PANTHER" id="PTHR46572:SF1">
    <property type="entry name" value="RHO1 GUANINE NUCLEOTIDE EXCHANGE FACTOR TUS1"/>
    <property type="match status" value="1"/>
</dbReference>
<dbReference type="InterPro" id="IPR035899">
    <property type="entry name" value="DBL_dom_sf"/>
</dbReference>
<dbReference type="InterPro" id="IPR011993">
    <property type="entry name" value="PH-like_dom_sf"/>
</dbReference>
<dbReference type="AlphaFoldDB" id="A0A067SYJ9"/>
<dbReference type="SMART" id="SM00233">
    <property type="entry name" value="PH"/>
    <property type="match status" value="1"/>
</dbReference>
<dbReference type="InterPro" id="IPR052233">
    <property type="entry name" value="Rho-type_GEFs"/>
</dbReference>
<feature type="domain" description="DH" evidence="2">
    <location>
        <begin position="279"/>
        <end position="474"/>
    </location>
</feature>
<name>A0A067SYJ9_GALM3</name>
<evidence type="ECO:0008006" key="6">
    <source>
        <dbReference type="Google" id="ProtNLM"/>
    </source>
</evidence>
<dbReference type="GO" id="GO:0005085">
    <property type="term" value="F:guanyl-nucleotide exchange factor activity"/>
    <property type="evidence" value="ECO:0007669"/>
    <property type="project" value="UniProtKB-KW"/>
</dbReference>
<evidence type="ECO:0000313" key="4">
    <source>
        <dbReference type="EMBL" id="KDR72779.1"/>
    </source>
</evidence>
<accession>A0A067SYJ9</accession>
<reference evidence="5" key="1">
    <citation type="journal article" date="2014" name="Proc. Natl. Acad. Sci. U.S.A.">
        <title>Extensive sampling of basidiomycete genomes demonstrates inadequacy of the white-rot/brown-rot paradigm for wood decay fungi.</title>
        <authorList>
            <person name="Riley R."/>
            <person name="Salamov A.A."/>
            <person name="Brown D.W."/>
            <person name="Nagy L.G."/>
            <person name="Floudas D."/>
            <person name="Held B.W."/>
            <person name="Levasseur A."/>
            <person name="Lombard V."/>
            <person name="Morin E."/>
            <person name="Otillar R."/>
            <person name="Lindquist E.A."/>
            <person name="Sun H."/>
            <person name="LaButti K.M."/>
            <person name="Schmutz J."/>
            <person name="Jabbour D."/>
            <person name="Luo H."/>
            <person name="Baker S.E."/>
            <person name="Pisabarro A.G."/>
            <person name="Walton J.D."/>
            <person name="Blanchette R.A."/>
            <person name="Henrissat B."/>
            <person name="Martin F."/>
            <person name="Cullen D."/>
            <person name="Hibbett D.S."/>
            <person name="Grigoriev I.V."/>
        </authorList>
    </citation>
    <scope>NUCLEOTIDE SEQUENCE [LARGE SCALE GENOMIC DNA]</scope>
    <source>
        <strain evidence="5">CBS 339.88</strain>
    </source>
</reference>
<dbReference type="InterPro" id="IPR001180">
    <property type="entry name" value="CNH_dom"/>
</dbReference>
<gene>
    <name evidence="4" type="ORF">GALMADRAFT_252035</name>
</gene>
<dbReference type="PROSITE" id="PS50219">
    <property type="entry name" value="CNH"/>
    <property type="match status" value="1"/>
</dbReference>
<dbReference type="Gene3D" id="1.10.10.10">
    <property type="entry name" value="Winged helix-like DNA-binding domain superfamily/Winged helix DNA-binding domain"/>
    <property type="match status" value="1"/>
</dbReference>
<feature type="domain" description="CNH" evidence="3">
    <location>
        <begin position="878"/>
        <end position="1190"/>
    </location>
</feature>
<feature type="domain" description="DH" evidence="2">
    <location>
        <begin position="509"/>
        <end position="699"/>
    </location>
</feature>
<evidence type="ECO:0000259" key="2">
    <source>
        <dbReference type="PROSITE" id="PS50010"/>
    </source>
</evidence>
<dbReference type="SMART" id="SM00036">
    <property type="entry name" value="CNH"/>
    <property type="match status" value="1"/>
</dbReference>
<dbReference type="PANTHER" id="PTHR46572">
    <property type="entry name" value="RHO1 GDP-GTP EXCHANGE PROTEIN 1-RELATED"/>
    <property type="match status" value="1"/>
</dbReference>
<dbReference type="SUPFAM" id="SSF50729">
    <property type="entry name" value="PH domain-like"/>
    <property type="match status" value="1"/>
</dbReference>
<dbReference type="InterPro" id="IPR036388">
    <property type="entry name" value="WH-like_DNA-bd_sf"/>
</dbReference>
<dbReference type="OrthoDB" id="2272012at2759"/>
<dbReference type="SMART" id="SM00325">
    <property type="entry name" value="RhoGEF"/>
    <property type="match status" value="2"/>
</dbReference>
<evidence type="ECO:0000256" key="1">
    <source>
        <dbReference type="ARBA" id="ARBA00022658"/>
    </source>
</evidence>
<dbReference type="Gene3D" id="1.20.900.10">
    <property type="entry name" value="Dbl homology (DH) domain"/>
    <property type="match status" value="2"/>
</dbReference>
<keyword evidence="1" id="KW-0344">Guanine-nucleotide releasing factor</keyword>
<protein>
    <recommendedName>
        <fullName evidence="6">DH domain-containing protein</fullName>
    </recommendedName>
</protein>
<evidence type="ECO:0000259" key="3">
    <source>
        <dbReference type="PROSITE" id="PS50219"/>
    </source>
</evidence>
<sequence length="1279" mass="146861">MKSNPTVSDEEYEQMEAVIHEHRQFFEFSSHTDVSAEDHPEGEILIGPMPVPLDSAANAFLTIPLDPHERTDRSTQFDNNSEEIIGHIPTQFSSLSRMARRLQDTIYEQTRDKHDISYPVAFTGRHIVSAIHRQIQHDLETNHGTKITNRLLALYIARSLQNRLLFFGVDWEHRVVRDDDSDVYMFPDDDPDLYMFLKGKNTWDVLSDGEQQPTGVITVLSACYSPRCADSVPCYAFSCPRKGIPSSVSCDLHTKVAKLQEEEPAVTEHLLSLSQNALNRQRIIDMLFARENKFLESLDLIEILFINPLRDGHASIIPTHLLQNFIHDVFGNVLDLRECTRHLLDLMAHGLATGPLTHRIGDIFFVAMLEVQPVHQIYIPNYAQSQERLRKEINSNSDFRQFLQRHSPQQLTRHGRPLQLYLIHLLKRPIDHLQKTSIILQWLVSQTPINDSDSVPLAKAIALIHSMLTQSKIHTLQSEMGIIPPRSWGWIDTIPARIKQRLTNIKETIRQSVIFEFIESEMTYLKHLEDINNMYIITLAQADPPIIAPDELHQFIFDVFYNYATIYEHQRNLIENLCAMQRAQHPFLSSIASLLFDAVIGFKDAYIAYALNFRIAEYRIDDELFKNSAFLTFVEQYKSHHARRLDLKNLLHEPISHLPTYKLYLDRILSETPPEHDDVNIIPNIINELNNVIKDMDWTVPEASGEPFHSAHNISHEPWEWMDLDLSNSRRFLVHSGELYIGTEAGRRSKTRHALYVFLFDNCLVMTKPEEYGGETKYVVHKQPILLDLLRHSFTNTIQRSPTDPVLHLLTLYCDGRLAHLRLCARSAATVNEWKQKLDEATEMRKAAVKAFEVRKISKNTIPMPLKARDKAQQWSNMGKVICAVPFTHPDGRSFLVLGCNDGIWAGLPDEPTSFRLIIALDMARRCAVLEDNRLLLVLTKEALYAYRLESLVPSPSPQTQPSRESPRIVSKAKNIICFQVGTCDHRTVIAFIYTRPTDCVLRLLEVKQAPLDESSNVPGVISSRLSFLSPRSDWFKQFRDFLLPIAEYHDIAFLSPWDILLTCDGQFLSIRVHDGSKPAPFPPPENFAYLRRQKKWKPSRALGMFRSGVDEFLLCYEDFGLFFNIHGDPCGSGEPIKWEWSARSAAMSWPYFLLFNDFFIEIRHLQSGLLEQVVRGFHARCISDGRELHPHTDVSNDQSPDTKQIYFVMMDEARINHDLHTGMTQVVGMLVQVQTPSSSPLPRRSYSTVVSAASSRTVSTEYGVFYISRMSVESSIRE</sequence>
<dbReference type="Pfam" id="PF00621">
    <property type="entry name" value="RhoGEF"/>
    <property type="match status" value="2"/>
</dbReference>
<dbReference type="Pfam" id="PF00780">
    <property type="entry name" value="CNH"/>
    <property type="match status" value="1"/>
</dbReference>
<evidence type="ECO:0000313" key="5">
    <source>
        <dbReference type="Proteomes" id="UP000027222"/>
    </source>
</evidence>